<dbReference type="Proteomes" id="UP000637002">
    <property type="component" value="Unassembled WGS sequence"/>
</dbReference>
<proteinExistence type="predicted"/>
<protein>
    <submittedName>
        <fullName evidence="2">Uncharacterized protein</fullName>
    </submittedName>
</protein>
<evidence type="ECO:0000313" key="3">
    <source>
        <dbReference type="Proteomes" id="UP000637002"/>
    </source>
</evidence>
<name>A0A916UXB7_9HYPH</name>
<organism evidence="2 3">
    <name type="scientific">Chelatococcus reniformis</name>
    <dbReference type="NCBI Taxonomy" id="1494448"/>
    <lineage>
        <taxon>Bacteria</taxon>
        <taxon>Pseudomonadati</taxon>
        <taxon>Pseudomonadota</taxon>
        <taxon>Alphaproteobacteria</taxon>
        <taxon>Hyphomicrobiales</taxon>
        <taxon>Chelatococcaceae</taxon>
        <taxon>Chelatococcus</taxon>
    </lineage>
</organism>
<feature type="compositionally biased region" description="Low complexity" evidence="1">
    <location>
        <begin position="80"/>
        <end position="93"/>
    </location>
</feature>
<evidence type="ECO:0000256" key="1">
    <source>
        <dbReference type="SAM" id="MobiDB-lite"/>
    </source>
</evidence>
<feature type="region of interest" description="Disordered" evidence="1">
    <location>
        <begin position="1"/>
        <end position="34"/>
    </location>
</feature>
<sequence>MSDDLRAASKGGDAESPGMGASERGSGEITTGAGGDVAETLKALRALDAQAQRDAAPRVPEPVVGQGDRPVPPVGERGKAAPAPATPDTRPQASASEAGRQASAGDGGRPNSLVVWQPSAAEAPPPAAEPVRSLARPFAFAAGLAAMALLGGIGVNALRNGAAPPGVSAGAAVADGDAGPQPAVAATDTDTDARARIEQLAADVAALKTQVAALDGSARAAASSGDLAAVRDKVAALDAGLAAVRQDAGPAKGGDVAAEAERMTQLAERLSKVEKQLAVPPPKPAAAVNPSVPAKDVVASTGAIGNAQAAAAKPAPPKPQARPLELAKATAEPHAMPERPAAESRGAADLRPPAEIPDPRKRQARGWVLRDLYDGVALIQGRDGVIEVAPGQRVAGLGRVERIERRGSGWVVVTERGYIPSLGY</sequence>
<reference evidence="2" key="2">
    <citation type="submission" date="2020-09" db="EMBL/GenBank/DDBJ databases">
        <authorList>
            <person name="Sun Q."/>
            <person name="Zhou Y."/>
        </authorList>
    </citation>
    <scope>NUCLEOTIDE SEQUENCE</scope>
    <source>
        <strain evidence="2">CGMCC 1.12919</strain>
    </source>
</reference>
<keyword evidence="3" id="KW-1185">Reference proteome</keyword>
<comment type="caution">
    <text evidence="2">The sequence shown here is derived from an EMBL/GenBank/DDBJ whole genome shotgun (WGS) entry which is preliminary data.</text>
</comment>
<dbReference type="AlphaFoldDB" id="A0A916UXB7"/>
<feature type="compositionally biased region" description="Basic and acidic residues" evidence="1">
    <location>
        <begin position="335"/>
        <end position="348"/>
    </location>
</feature>
<dbReference type="RefSeq" id="WP_188612650.1">
    <property type="nucleotide sequence ID" value="NZ_BMGG01000012.1"/>
</dbReference>
<accession>A0A916UXB7</accession>
<dbReference type="Gene3D" id="1.20.5.340">
    <property type="match status" value="1"/>
</dbReference>
<evidence type="ECO:0000313" key="2">
    <source>
        <dbReference type="EMBL" id="GGC92455.1"/>
    </source>
</evidence>
<reference evidence="2" key="1">
    <citation type="journal article" date="2014" name="Int. J. Syst. Evol. Microbiol.">
        <title>Complete genome sequence of Corynebacterium casei LMG S-19264T (=DSM 44701T), isolated from a smear-ripened cheese.</title>
        <authorList>
            <consortium name="US DOE Joint Genome Institute (JGI-PGF)"/>
            <person name="Walter F."/>
            <person name="Albersmeier A."/>
            <person name="Kalinowski J."/>
            <person name="Ruckert C."/>
        </authorList>
    </citation>
    <scope>NUCLEOTIDE SEQUENCE</scope>
    <source>
        <strain evidence="2">CGMCC 1.12919</strain>
    </source>
</reference>
<gene>
    <name evidence="2" type="ORF">GCM10010994_57850</name>
</gene>
<feature type="region of interest" description="Disordered" evidence="1">
    <location>
        <begin position="308"/>
        <end position="359"/>
    </location>
</feature>
<feature type="region of interest" description="Disordered" evidence="1">
    <location>
        <begin position="48"/>
        <end position="113"/>
    </location>
</feature>
<dbReference type="EMBL" id="BMGG01000012">
    <property type="protein sequence ID" value="GGC92455.1"/>
    <property type="molecule type" value="Genomic_DNA"/>
</dbReference>